<evidence type="ECO:0000256" key="1">
    <source>
        <dbReference type="SAM" id="MobiDB-lite"/>
    </source>
</evidence>
<evidence type="ECO:0000313" key="2">
    <source>
        <dbReference type="EMBL" id="WXK40526.1"/>
    </source>
</evidence>
<reference evidence="2 3" key="1">
    <citation type="submission" date="2020-09" db="EMBL/GenBank/DDBJ databases">
        <title>Genome sequences of Mycetohabitans spp.</title>
        <authorList>
            <person name="Carter M.E."/>
            <person name="Carpenter S.C.D."/>
            <person name="Bogdanove A.J."/>
        </authorList>
    </citation>
    <scope>NUCLEOTIDE SEQUENCE [LARGE SCALE GENOMIC DNA]</scope>
    <source>
        <strain evidence="2 3">B12</strain>
    </source>
</reference>
<gene>
    <name evidence="2" type="ORF">IHE29_15185</name>
</gene>
<keyword evidence="3" id="KW-1185">Reference proteome</keyword>
<organism evidence="2 3">
    <name type="scientific">Mycetohabitans rhizoxinica</name>
    <dbReference type="NCBI Taxonomy" id="412963"/>
    <lineage>
        <taxon>Bacteria</taxon>
        <taxon>Pseudomonadati</taxon>
        <taxon>Pseudomonadota</taxon>
        <taxon>Betaproteobacteria</taxon>
        <taxon>Burkholderiales</taxon>
        <taxon>Burkholderiaceae</taxon>
        <taxon>Mycetohabitans</taxon>
    </lineage>
</organism>
<name>A0ABZ2PZH7_9BURK</name>
<protein>
    <submittedName>
        <fullName evidence="2">Uncharacterized protein</fullName>
    </submittedName>
</protein>
<sequence length="104" mass="11558">MISKRRKARTVPVSCACIDALRAYWADRGEDFNVLANALPDTQPLLAPLVIPPRSRAQQWHATGEASYRADTLACLVSVRGDCSMKPRGFMPSPQPRRRPEPAQ</sequence>
<feature type="region of interest" description="Disordered" evidence="1">
    <location>
        <begin position="85"/>
        <end position="104"/>
    </location>
</feature>
<dbReference type="Proteomes" id="UP001493153">
    <property type="component" value="Chromosome"/>
</dbReference>
<dbReference type="EMBL" id="CP062176">
    <property type="protein sequence ID" value="WXK40526.1"/>
    <property type="molecule type" value="Genomic_DNA"/>
</dbReference>
<proteinExistence type="predicted"/>
<evidence type="ECO:0000313" key="3">
    <source>
        <dbReference type="Proteomes" id="UP001493153"/>
    </source>
</evidence>
<accession>A0ABZ2PZH7</accession>